<dbReference type="InterPro" id="IPR039698">
    <property type="entry name" value="Dfg10/SRD5A3"/>
</dbReference>
<evidence type="ECO:0000256" key="3">
    <source>
        <dbReference type="ARBA" id="ARBA00022989"/>
    </source>
</evidence>
<evidence type="ECO:0000256" key="4">
    <source>
        <dbReference type="ARBA" id="ARBA00023136"/>
    </source>
</evidence>
<dbReference type="Pfam" id="PF02544">
    <property type="entry name" value="Steroid_dh"/>
    <property type="match status" value="1"/>
</dbReference>
<keyword evidence="3 5" id="KW-1133">Transmembrane helix</keyword>
<gene>
    <name evidence="7" type="ORF">POJ06DRAFT_265934</name>
</gene>
<feature type="domain" description="3-oxo-5-alpha-steroid 4-dehydrogenase C-terminal" evidence="6">
    <location>
        <begin position="213"/>
        <end position="317"/>
    </location>
</feature>
<dbReference type="PANTHER" id="PTHR14624">
    <property type="entry name" value="DFG10 PROTEIN"/>
    <property type="match status" value="1"/>
</dbReference>
<dbReference type="GO" id="GO:0003865">
    <property type="term" value="F:3-oxo-5-alpha-steroid 4-dehydrogenase activity"/>
    <property type="evidence" value="ECO:0007669"/>
    <property type="project" value="TreeGrafter"/>
</dbReference>
<dbReference type="EMBL" id="JARPMG010000002">
    <property type="protein sequence ID" value="KAJ8103075.1"/>
    <property type="molecule type" value="Genomic_DNA"/>
</dbReference>
<dbReference type="GeneID" id="80884284"/>
<keyword evidence="5" id="KW-0521">NADP</keyword>
<dbReference type="GO" id="GO:0006488">
    <property type="term" value="P:dolichol-linked oligosaccharide biosynthetic process"/>
    <property type="evidence" value="ECO:0007669"/>
    <property type="project" value="UniProtKB-UniRule"/>
</dbReference>
<comment type="subcellular location">
    <subcellularLocation>
        <location evidence="1">Endomembrane system</location>
        <topology evidence="1">Multi-pass membrane protein</topology>
    </subcellularLocation>
    <subcellularLocation>
        <location evidence="5">Endoplasmic reticulum membrane</location>
    </subcellularLocation>
</comment>
<organism evidence="7 8">
    <name type="scientific">Lipomyces tetrasporus</name>
    <dbReference type="NCBI Taxonomy" id="54092"/>
    <lineage>
        <taxon>Eukaryota</taxon>
        <taxon>Fungi</taxon>
        <taxon>Dikarya</taxon>
        <taxon>Ascomycota</taxon>
        <taxon>Saccharomycotina</taxon>
        <taxon>Lipomycetes</taxon>
        <taxon>Lipomycetales</taxon>
        <taxon>Lipomycetaceae</taxon>
        <taxon>Lipomyces</taxon>
    </lineage>
</organism>
<dbReference type="Proteomes" id="UP001217417">
    <property type="component" value="Unassembled WGS sequence"/>
</dbReference>
<keyword evidence="4 5" id="KW-0472">Membrane</keyword>
<comment type="pathway">
    <text evidence="5">Protein modification; protein glycosylation.</text>
</comment>
<dbReference type="PANTHER" id="PTHR14624:SF0">
    <property type="entry name" value="POLYPRENOL REDUCTASE"/>
    <property type="match status" value="1"/>
</dbReference>
<dbReference type="AlphaFoldDB" id="A0AAD7VW68"/>
<keyword evidence="5" id="KW-0560">Oxidoreductase</keyword>
<comment type="catalytic activity">
    <reaction evidence="5">
        <text>a di-trans,poly-cis-dolichal + NADP(+) = a di-trans,poly-cis-polyprenal + NADPH + H(+)</text>
        <dbReference type="Rhea" id="RHEA:80727"/>
        <dbReference type="Rhea" id="RHEA-COMP:19536"/>
        <dbReference type="Rhea" id="RHEA-COMP:19537"/>
        <dbReference type="ChEBI" id="CHEBI:15378"/>
        <dbReference type="ChEBI" id="CHEBI:57783"/>
        <dbReference type="ChEBI" id="CHEBI:58349"/>
        <dbReference type="ChEBI" id="CHEBI:231623"/>
        <dbReference type="ChEBI" id="CHEBI:231637"/>
        <dbReference type="EC" id="1.3.1.94"/>
    </reaction>
    <physiologicalReaction direction="right-to-left" evidence="5">
        <dbReference type="Rhea" id="RHEA:80729"/>
    </physiologicalReaction>
</comment>
<reference evidence="7" key="1">
    <citation type="submission" date="2023-03" db="EMBL/GenBank/DDBJ databases">
        <title>Near-Complete genome sequence of Lipomyces tetrasporous NRRL Y-64009, an oleaginous yeast capable of growing on lignocellulosic hydrolysates.</title>
        <authorList>
            <consortium name="Lawrence Berkeley National Laboratory"/>
            <person name="Jagtap S.S."/>
            <person name="Liu J.-J."/>
            <person name="Walukiewicz H.E."/>
            <person name="Pangilinan J."/>
            <person name="Lipzen A."/>
            <person name="Ahrendt S."/>
            <person name="Koriabine M."/>
            <person name="Cobaugh K."/>
            <person name="Salamov A."/>
            <person name="Yoshinaga Y."/>
            <person name="Ng V."/>
            <person name="Daum C."/>
            <person name="Grigoriev I.V."/>
            <person name="Slininger P.J."/>
            <person name="Dien B.S."/>
            <person name="Jin Y.-S."/>
            <person name="Rao C.V."/>
        </authorList>
    </citation>
    <scope>NUCLEOTIDE SEQUENCE</scope>
    <source>
        <strain evidence="7">NRRL Y-64009</strain>
    </source>
</reference>
<keyword evidence="2 5" id="KW-0812">Transmembrane</keyword>
<keyword evidence="8" id="KW-1185">Reference proteome</keyword>
<dbReference type="PROSITE" id="PS50244">
    <property type="entry name" value="S5A_REDUCTASE"/>
    <property type="match status" value="1"/>
</dbReference>
<evidence type="ECO:0000313" key="7">
    <source>
        <dbReference type="EMBL" id="KAJ8103075.1"/>
    </source>
</evidence>
<dbReference type="GO" id="GO:0160198">
    <property type="term" value="F:polyprenal reductase activity"/>
    <property type="evidence" value="ECO:0007669"/>
    <property type="project" value="UniProtKB-EC"/>
</dbReference>
<proteinExistence type="inferred from homology"/>
<evidence type="ECO:0000256" key="5">
    <source>
        <dbReference type="RuleBase" id="RU367081"/>
    </source>
</evidence>
<protein>
    <recommendedName>
        <fullName evidence="5">Polyprenal reductase</fullName>
        <ecNumber evidence="5">1.3.1.94</ecNumber>
    </recommendedName>
</protein>
<evidence type="ECO:0000256" key="1">
    <source>
        <dbReference type="ARBA" id="ARBA00004127"/>
    </source>
</evidence>
<keyword evidence="5" id="KW-0256">Endoplasmic reticulum</keyword>
<comment type="caution">
    <text evidence="7">The sequence shown here is derived from an EMBL/GenBank/DDBJ whole genome shotgun (WGS) entry which is preliminary data.</text>
</comment>
<accession>A0AAD7VW68</accession>
<feature type="transmembrane region" description="Helical" evidence="5">
    <location>
        <begin position="6"/>
        <end position="26"/>
    </location>
</feature>
<evidence type="ECO:0000256" key="2">
    <source>
        <dbReference type="ARBA" id="ARBA00022692"/>
    </source>
</evidence>
<dbReference type="GO" id="GO:0102389">
    <property type="term" value="F:polyprenol reductase activity"/>
    <property type="evidence" value="ECO:0007669"/>
    <property type="project" value="UniProtKB-UniRule"/>
</dbReference>
<dbReference type="InterPro" id="IPR001104">
    <property type="entry name" value="3-oxo-5_a-steroid_4-DH_C"/>
</dbReference>
<evidence type="ECO:0000259" key="6">
    <source>
        <dbReference type="Pfam" id="PF02544"/>
    </source>
</evidence>
<dbReference type="EC" id="1.3.1.94" evidence="5"/>
<dbReference type="RefSeq" id="XP_056046525.1">
    <property type="nucleotide sequence ID" value="XM_056189118.1"/>
</dbReference>
<name>A0AAD7VW68_9ASCO</name>
<comment type="function">
    <text evidence="5">Plays a key role in early steps of protein N-linked glycosylation by being involved in the conversion of polyprenol into dolichol. Acts as a polyprenal reductase that mediates the reduction of polyprenal into dolichal in a NADP-dependent mechanism. Dolichols are required for the synthesis of dolichol-linked monosaccharides and the oligosaccharide precursor used for N-glycosylation.</text>
</comment>
<evidence type="ECO:0000313" key="8">
    <source>
        <dbReference type="Proteomes" id="UP001217417"/>
    </source>
</evidence>
<comment type="caution">
    <text evidence="5">Lacks conserved residue(s) required for the propagation of feature annotation.</text>
</comment>
<sequence length="317" mass="35312">MHVLSFFIQLGLYAFTTAVLLSRFVPRLRYLLQYGKTLKSFTPAAYNSPASKSLIDSALDAILKPLIITVPKRWFTHFYILGLSMSAASCVMLYLCHTSTVTVPFRCLVYMDGLLAKRLAWLLAADHSLFVNVVDVNVSYTRAMAATIIVTVQCSRRLFECIFVEKLSKTARMRVGHYIVGLLVYVATTCASWSDALESTLAGGNDSDTVPKIAVIIYLLAAFAQYTAHDQLARLKKYSPPPSTMLFKYLICPHYLAEVAIYLAVAWICGFTSANVSVLVWTAVNLGASAEQSRKFYVEKFGESVVEGKWNLIPFVF</sequence>
<feature type="transmembrane region" description="Helical" evidence="5">
    <location>
        <begin position="74"/>
        <end position="95"/>
    </location>
</feature>
<comment type="similarity">
    <text evidence="5">Belongs to the steroid 5-alpha reductase family. Polyprenal reductase subfamily.</text>
</comment>
<dbReference type="GO" id="GO:0005789">
    <property type="term" value="C:endoplasmic reticulum membrane"/>
    <property type="evidence" value="ECO:0007669"/>
    <property type="project" value="UniProtKB-SubCell"/>
</dbReference>
<dbReference type="GO" id="GO:0016095">
    <property type="term" value="P:polyprenol catabolic process"/>
    <property type="evidence" value="ECO:0007669"/>
    <property type="project" value="UniProtKB-UniRule"/>
</dbReference>
<feature type="transmembrane region" description="Helical" evidence="5">
    <location>
        <begin position="175"/>
        <end position="194"/>
    </location>
</feature>